<proteinExistence type="predicted"/>
<gene>
    <name evidence="1" type="ORF">JCM19235_2309</name>
</gene>
<dbReference type="Gene3D" id="3.10.450.50">
    <property type="match status" value="2"/>
</dbReference>
<dbReference type="EMBL" id="BBMR01000003">
    <property type="protein sequence ID" value="GAL18886.1"/>
    <property type="molecule type" value="Genomic_DNA"/>
</dbReference>
<dbReference type="PANTHER" id="PTHR38436">
    <property type="entry name" value="POLYKETIDE CYCLASE SNOAL-LIKE DOMAIN"/>
    <property type="match status" value="1"/>
</dbReference>
<dbReference type="SUPFAM" id="SSF54427">
    <property type="entry name" value="NTF2-like"/>
    <property type="match status" value="2"/>
</dbReference>
<dbReference type="InterPro" id="IPR032710">
    <property type="entry name" value="NTF2-like_dom_sf"/>
</dbReference>
<comment type="caution">
    <text evidence="1">The sequence shown here is derived from an EMBL/GenBank/DDBJ whole genome shotgun (WGS) entry which is preliminary data.</text>
</comment>
<dbReference type="STRING" id="990268.JCM19235_2309"/>
<dbReference type="Proteomes" id="UP000029228">
    <property type="component" value="Unassembled WGS sequence"/>
</dbReference>
<evidence type="ECO:0000313" key="1">
    <source>
        <dbReference type="EMBL" id="GAL18886.1"/>
    </source>
</evidence>
<reference evidence="1 2" key="1">
    <citation type="submission" date="2014-09" db="EMBL/GenBank/DDBJ databases">
        <title>Vibrio maritimus JCM 19235. (C45) whole genome shotgun sequence.</title>
        <authorList>
            <person name="Sawabe T."/>
            <person name="Meirelles P."/>
            <person name="Nakanishi M."/>
            <person name="Sayaka M."/>
            <person name="Hattori M."/>
            <person name="Ohkuma M."/>
        </authorList>
    </citation>
    <scope>NUCLEOTIDE SEQUENCE [LARGE SCALE GENOMIC DNA]</scope>
    <source>
        <strain evidence="2">JCM19235</strain>
    </source>
</reference>
<dbReference type="PANTHER" id="PTHR38436:SF1">
    <property type="entry name" value="ESTER CYCLASE"/>
    <property type="match status" value="1"/>
</dbReference>
<accession>A0A090RUB5</accession>
<dbReference type="InterPro" id="IPR009959">
    <property type="entry name" value="Cyclase_SnoaL-like"/>
</dbReference>
<name>A0A090RUB5_9VIBR</name>
<organism evidence="1 2">
    <name type="scientific">Vibrio maritimus</name>
    <dbReference type="NCBI Taxonomy" id="990268"/>
    <lineage>
        <taxon>Bacteria</taxon>
        <taxon>Pseudomonadati</taxon>
        <taxon>Pseudomonadota</taxon>
        <taxon>Gammaproteobacteria</taxon>
        <taxon>Vibrionales</taxon>
        <taxon>Vibrionaceae</taxon>
        <taxon>Vibrio</taxon>
    </lineage>
</organism>
<dbReference type="GO" id="GO:0030638">
    <property type="term" value="P:polyketide metabolic process"/>
    <property type="evidence" value="ECO:0007669"/>
    <property type="project" value="InterPro"/>
</dbReference>
<dbReference type="Pfam" id="PF07366">
    <property type="entry name" value="SnoaL"/>
    <property type="match status" value="1"/>
</dbReference>
<keyword evidence="2" id="KW-1185">Reference proteome</keyword>
<sequence length="338" mass="37619">MSPSTSVKRAKKLVEHLWKHLAEPQSTYQLPDEAVFSNSIAFFGPQPIGELSGIETLFSNVYKPLAKTFPVVHRKEYLFLGGEFEGGTWVVSAGEFVGEMRAPYLGILPSEKPVKMRFGEFYKIENEQIIEIRCLFDILGLAAQAGFLLLPPFEGRSDVAPGPALDNGLCYNDQDPNESRKTLELVEDMLSGCNRLKGSKLASMGMADFWHEDMVWHGPWGVGSCYGFREFQEFAQGPSVASFPGRTGGYHQARIADGLTSAFTGWPSLKGHFTGKPFRGFQPTHGPIGMNIMDFYVRRDDKLHENWVLIDLIEFGQQCGVDLLDRLPALSDTALENA</sequence>
<dbReference type="AlphaFoldDB" id="A0A090RUB5"/>
<reference evidence="1 2" key="2">
    <citation type="submission" date="2014-09" db="EMBL/GenBank/DDBJ databases">
        <authorList>
            <consortium name="NBRP consortium"/>
            <person name="Sawabe T."/>
            <person name="Meirelles P."/>
            <person name="Nakanishi M."/>
            <person name="Sayaka M."/>
            <person name="Hattori M."/>
            <person name="Ohkuma M."/>
        </authorList>
    </citation>
    <scope>NUCLEOTIDE SEQUENCE [LARGE SCALE GENOMIC DNA]</scope>
    <source>
        <strain evidence="2">JCM19235</strain>
    </source>
</reference>
<protein>
    <submittedName>
        <fullName evidence="1">Uncharacterized protein</fullName>
    </submittedName>
</protein>
<evidence type="ECO:0000313" key="2">
    <source>
        <dbReference type="Proteomes" id="UP000029228"/>
    </source>
</evidence>